<evidence type="ECO:0000313" key="4">
    <source>
        <dbReference type="Proteomes" id="UP000008311"/>
    </source>
</evidence>
<dbReference type="EMBL" id="EQ975939">
    <property type="protein sequence ID" value="EEF27034.1"/>
    <property type="molecule type" value="Genomic_DNA"/>
</dbReference>
<sequence>MGRGGSCGGLRDSDFNLQVEADDDATQETSDGDDFTEDSGLLEELDAEGRPTTTRAARESTSSPHLYIPGAPPGETLQHFDIIPEGVTN</sequence>
<gene>
    <name evidence="2" type="ORF">RCOM_2053070</name>
    <name evidence="3" type="ORF">RCOM_2083990</name>
</gene>
<evidence type="ECO:0000313" key="2">
    <source>
        <dbReference type="EMBL" id="EEF23223.1"/>
    </source>
</evidence>
<keyword evidence="4" id="KW-1185">Reference proteome</keyword>
<accession>B9TAS8</accession>
<evidence type="ECO:0000313" key="3">
    <source>
        <dbReference type="EMBL" id="EEF27034.1"/>
    </source>
</evidence>
<name>B9TAS8_RICCO</name>
<feature type="compositionally biased region" description="Acidic residues" evidence="1">
    <location>
        <begin position="20"/>
        <end position="46"/>
    </location>
</feature>
<proteinExistence type="predicted"/>
<organism evidence="4">
    <name type="scientific">Ricinus communis</name>
    <name type="common">Castor bean</name>
    <dbReference type="NCBI Taxonomy" id="3988"/>
    <lineage>
        <taxon>Eukaryota</taxon>
        <taxon>Viridiplantae</taxon>
        <taxon>Streptophyta</taxon>
        <taxon>Embryophyta</taxon>
        <taxon>Tracheophyta</taxon>
        <taxon>Spermatophyta</taxon>
        <taxon>Magnoliopsida</taxon>
        <taxon>eudicotyledons</taxon>
        <taxon>Gunneridae</taxon>
        <taxon>Pentapetalae</taxon>
        <taxon>rosids</taxon>
        <taxon>fabids</taxon>
        <taxon>Malpighiales</taxon>
        <taxon>Euphorbiaceae</taxon>
        <taxon>Acalyphoideae</taxon>
        <taxon>Acalypheae</taxon>
        <taxon>Ricinus</taxon>
    </lineage>
</organism>
<protein>
    <submittedName>
        <fullName evidence="3">Uncharacterized protein</fullName>
    </submittedName>
</protein>
<dbReference type="InParanoid" id="B9TAS8"/>
<feature type="compositionally biased region" description="Low complexity" evidence="1">
    <location>
        <begin position="50"/>
        <end position="64"/>
    </location>
</feature>
<evidence type="ECO:0000256" key="1">
    <source>
        <dbReference type="SAM" id="MobiDB-lite"/>
    </source>
</evidence>
<dbReference type="AlphaFoldDB" id="B9TAS8"/>
<reference evidence="3" key="1">
    <citation type="submission" date="2008-10" db="EMBL/GenBank/DDBJ databases">
        <authorList>
            <person name="Chan A."/>
            <person name="Puiu D."/>
            <person name="Melake A."/>
            <person name="Orvis J."/>
            <person name="Zhao Q."/>
            <person name="Wortman J."/>
            <person name="Utterback T."/>
            <person name="Rosovitz M.J."/>
            <person name="Inman J.M."/>
            <person name="Amedeo P."/>
            <person name="Schobel S."/>
            <person name="Galinsky K."/>
            <person name="Fraser C."/>
            <person name="Ravel J."/>
            <person name="Rabinowicz P."/>
        </authorList>
    </citation>
    <scope>NUCLEOTIDE SEQUENCE [LARGE SCALE GENOMIC DNA]</scope>
</reference>
<feature type="region of interest" description="Disordered" evidence="1">
    <location>
        <begin position="1"/>
        <end position="89"/>
    </location>
</feature>
<dbReference type="EMBL" id="EQ987186">
    <property type="protein sequence ID" value="EEF23223.1"/>
    <property type="molecule type" value="Genomic_DNA"/>
</dbReference>
<dbReference type="Proteomes" id="UP000008311">
    <property type="component" value="Unassembled WGS sequence"/>
</dbReference>
<reference evidence="4" key="2">
    <citation type="journal article" date="2010" name="Nat. Biotechnol.">
        <title>Draft genome sequence of the oilseed species Ricinus communis.</title>
        <authorList>
            <person name="Chan A.P."/>
            <person name="Crabtree J."/>
            <person name="Zhao Q."/>
            <person name="Lorenzi H."/>
            <person name="Orvis J."/>
            <person name="Puiu D."/>
            <person name="Melake-Berhan A."/>
            <person name="Jones K.M."/>
            <person name="Redman J."/>
            <person name="Chen G."/>
            <person name="Cahoon E.B."/>
            <person name="Gedil M."/>
            <person name="Stanke M."/>
            <person name="Haas B.J."/>
            <person name="Wortman J.R."/>
            <person name="Fraser-Liggett C.M."/>
            <person name="Ravel J."/>
            <person name="Rabinowicz P.D."/>
        </authorList>
    </citation>
    <scope>NUCLEOTIDE SEQUENCE [LARGE SCALE GENOMIC DNA]</scope>
    <source>
        <strain evidence="4">cv. Hale</strain>
    </source>
</reference>